<evidence type="ECO:0000313" key="8">
    <source>
        <dbReference type="EMBL" id="USF86612.1"/>
    </source>
</evidence>
<dbReference type="Proteomes" id="UP001056649">
    <property type="component" value="Chromosome"/>
</dbReference>
<evidence type="ECO:0000256" key="1">
    <source>
        <dbReference type="ARBA" id="ARBA00000799"/>
    </source>
</evidence>
<dbReference type="InterPro" id="IPR015890">
    <property type="entry name" value="Chorismate_C"/>
</dbReference>
<accession>A0A9J6ZUY6</accession>
<dbReference type="InterPro" id="IPR004561">
    <property type="entry name" value="IsoChor_synthase"/>
</dbReference>
<dbReference type="SUPFAM" id="SSF56322">
    <property type="entry name" value="ADC synthase"/>
    <property type="match status" value="1"/>
</dbReference>
<dbReference type="GO" id="GO:0008909">
    <property type="term" value="F:isochorismate synthase activity"/>
    <property type="evidence" value="ECO:0007669"/>
    <property type="project" value="UniProtKB-EC"/>
</dbReference>
<dbReference type="InterPro" id="IPR005801">
    <property type="entry name" value="ADC_synthase"/>
</dbReference>
<dbReference type="PANTHER" id="PTHR42839">
    <property type="entry name" value="ISOCHORISMATE SYNTHASE ENTC"/>
    <property type="match status" value="1"/>
</dbReference>
<sequence length="484" mass="53616">MVDPPNGPRHSHQAQHPSMFDRQSLRDRIHTAVSRTLAAHPPAAGQLYSITLALPEIHFRGLPQLRDCQSYWYWRQPEKEEYLFGAGEALRIDASGSTPIQHLAEAFQQLQARWRCLDPDHTAIPPAAFSGFAFVPQRPMISPWKGLPNAAIFLPEILIQQRNNRCSLCFSHDIASESRTELLVERWLALFDQLLQALDRKSGPPGQRTRLTRTRQQPDPQTWHALVQQAKESIRNSDLEKVVLTRQIRVEAQRRLDPGRLMATLDCLYPSSRHLAFRIGEHSFVAATPERLLACQGSQINCDAIGGTSRRSADEREDKILGESLLNNPKALHEHALVVDTIQHALTPICSRFEPSSGPQLLPLRGLQHLHTEIQGSLKPDTSLLQAAARLHPTGAVNGVPTAVASQWLAQHEALERGWYTGAAGWINAEGDGELAVLLRCALLDGSQAHLYAGAGITAGSDPDAEFDETELKLAAMLEALENA</sequence>
<keyword evidence="4 8" id="KW-0413">Isomerase</keyword>
<evidence type="ECO:0000256" key="5">
    <source>
        <dbReference type="ARBA" id="ARBA00041564"/>
    </source>
</evidence>
<evidence type="ECO:0000256" key="6">
    <source>
        <dbReference type="SAM" id="MobiDB-lite"/>
    </source>
</evidence>
<name>A0A9J6ZUY6_9GAMM</name>
<dbReference type="InterPro" id="IPR019999">
    <property type="entry name" value="Anth_synth_I-like"/>
</dbReference>
<keyword evidence="9" id="KW-1185">Reference proteome</keyword>
<organism evidence="8 9">
    <name type="scientific">Candidatus Endoriftia persephonae</name>
    <dbReference type="NCBI Taxonomy" id="393765"/>
    <lineage>
        <taxon>Bacteria</taxon>
        <taxon>Pseudomonadati</taxon>
        <taxon>Pseudomonadota</taxon>
        <taxon>Gammaproteobacteria</taxon>
        <taxon>Chromatiales</taxon>
        <taxon>Sedimenticolaceae</taxon>
        <taxon>Candidatus Endoriftia</taxon>
    </lineage>
</organism>
<evidence type="ECO:0000259" key="7">
    <source>
        <dbReference type="Pfam" id="PF00425"/>
    </source>
</evidence>
<reference evidence="8" key="1">
    <citation type="journal article" date="2022" name="Mol. Ecol. Resour.">
        <title>The complete and closed genome of the facultative generalist Candidatus Endoriftia persephone from deep-sea hydrothermal vents.</title>
        <authorList>
            <person name="de Oliveira A.L."/>
            <person name="Srivastava A."/>
            <person name="Espada-Hinojosa S."/>
            <person name="Bright M."/>
        </authorList>
    </citation>
    <scope>NUCLEOTIDE SEQUENCE</scope>
    <source>
        <strain evidence="8">Tica-EPR-9o50.N</strain>
    </source>
</reference>
<evidence type="ECO:0000256" key="4">
    <source>
        <dbReference type="ARBA" id="ARBA00023235"/>
    </source>
</evidence>
<feature type="region of interest" description="Disordered" evidence="6">
    <location>
        <begin position="201"/>
        <end position="221"/>
    </location>
</feature>
<dbReference type="PRINTS" id="PR00095">
    <property type="entry name" value="ANTSNTHASEI"/>
</dbReference>
<dbReference type="RefSeq" id="WP_083825104.1">
    <property type="nucleotide sequence ID" value="NZ_CP090569.1"/>
</dbReference>
<protein>
    <recommendedName>
        <fullName evidence="3">isochorismate synthase</fullName>
        <ecNumber evidence="3">5.4.4.2</ecNumber>
    </recommendedName>
    <alternativeName>
        <fullName evidence="5">Isochorismate mutase</fullName>
    </alternativeName>
</protein>
<evidence type="ECO:0000313" key="9">
    <source>
        <dbReference type="Proteomes" id="UP001056649"/>
    </source>
</evidence>
<dbReference type="PANTHER" id="PTHR42839:SF2">
    <property type="entry name" value="ISOCHORISMATE SYNTHASE ENTC"/>
    <property type="match status" value="1"/>
</dbReference>
<comment type="similarity">
    <text evidence="2">Belongs to the isochorismate synthase family.</text>
</comment>
<dbReference type="EMBL" id="CP090569">
    <property type="protein sequence ID" value="USF86612.1"/>
    <property type="molecule type" value="Genomic_DNA"/>
</dbReference>
<evidence type="ECO:0000256" key="3">
    <source>
        <dbReference type="ARBA" id="ARBA00012824"/>
    </source>
</evidence>
<dbReference type="Gene3D" id="3.60.120.10">
    <property type="entry name" value="Anthranilate synthase"/>
    <property type="match status" value="1"/>
</dbReference>
<feature type="region of interest" description="Disordered" evidence="6">
    <location>
        <begin position="1"/>
        <end position="22"/>
    </location>
</feature>
<dbReference type="EC" id="5.4.4.2" evidence="3"/>
<evidence type="ECO:0000256" key="2">
    <source>
        <dbReference type="ARBA" id="ARBA00005297"/>
    </source>
</evidence>
<dbReference type="KEGG" id="eps:L0Y14_10735"/>
<feature type="compositionally biased region" description="Low complexity" evidence="6">
    <location>
        <begin position="204"/>
        <end position="221"/>
    </location>
</feature>
<comment type="catalytic activity">
    <reaction evidence="1">
        <text>chorismate = isochorismate</text>
        <dbReference type="Rhea" id="RHEA:18985"/>
        <dbReference type="ChEBI" id="CHEBI:29748"/>
        <dbReference type="ChEBI" id="CHEBI:29780"/>
        <dbReference type="EC" id="5.4.4.2"/>
    </reaction>
</comment>
<gene>
    <name evidence="8" type="ORF">L0Y14_10735</name>
</gene>
<dbReference type="NCBIfam" id="TIGR00543">
    <property type="entry name" value="isochor_syn"/>
    <property type="match status" value="1"/>
</dbReference>
<dbReference type="Pfam" id="PF00425">
    <property type="entry name" value="Chorismate_bind"/>
    <property type="match status" value="1"/>
</dbReference>
<dbReference type="AlphaFoldDB" id="A0A9J6ZUY6"/>
<proteinExistence type="inferred from homology"/>
<feature type="domain" description="Chorismate-utilising enzyme C-terminal" evidence="7">
    <location>
        <begin position="220"/>
        <end position="473"/>
    </location>
</feature>